<accession>A0A1G6IPD3</accession>
<evidence type="ECO:0000313" key="3">
    <source>
        <dbReference type="Proteomes" id="UP000199494"/>
    </source>
</evidence>
<keyword evidence="3" id="KW-1185">Reference proteome</keyword>
<proteinExistence type="predicted"/>
<name>A0A1G6IPD3_9PSEU</name>
<dbReference type="STRING" id="530584.SAMN05421630_101333"/>
<feature type="region of interest" description="Disordered" evidence="1">
    <location>
        <begin position="1"/>
        <end position="20"/>
    </location>
</feature>
<evidence type="ECO:0000256" key="1">
    <source>
        <dbReference type="SAM" id="MobiDB-lite"/>
    </source>
</evidence>
<protein>
    <submittedName>
        <fullName evidence="2">Uncharacterized protein</fullName>
    </submittedName>
</protein>
<sequence>MHLSDTVPRSAARPLSRLPAGRLLGRIAGTDNHADCYASGDRTTTSTEPASGARPEAPLEKMTMIADGESVPAEQAGTRIEWA</sequence>
<dbReference type="AlphaFoldDB" id="A0A1G6IPD3"/>
<dbReference type="EMBL" id="FMZE01000001">
    <property type="protein sequence ID" value="SDC07626.1"/>
    <property type="molecule type" value="Genomic_DNA"/>
</dbReference>
<gene>
    <name evidence="2" type="ORF">SAMN05421630_101333</name>
</gene>
<feature type="region of interest" description="Disordered" evidence="1">
    <location>
        <begin position="31"/>
        <end position="57"/>
    </location>
</feature>
<evidence type="ECO:0000313" key="2">
    <source>
        <dbReference type="EMBL" id="SDC07626.1"/>
    </source>
</evidence>
<organism evidence="2 3">
    <name type="scientific">Prauserella marina</name>
    <dbReference type="NCBI Taxonomy" id="530584"/>
    <lineage>
        <taxon>Bacteria</taxon>
        <taxon>Bacillati</taxon>
        <taxon>Actinomycetota</taxon>
        <taxon>Actinomycetes</taxon>
        <taxon>Pseudonocardiales</taxon>
        <taxon>Pseudonocardiaceae</taxon>
        <taxon>Prauserella</taxon>
    </lineage>
</organism>
<reference evidence="2 3" key="1">
    <citation type="submission" date="2016-10" db="EMBL/GenBank/DDBJ databases">
        <authorList>
            <person name="de Groot N.N."/>
        </authorList>
    </citation>
    <scope>NUCLEOTIDE SEQUENCE [LARGE SCALE GENOMIC DNA]</scope>
    <source>
        <strain evidence="2 3">CGMCC 4.5506</strain>
    </source>
</reference>
<dbReference type="Proteomes" id="UP000199494">
    <property type="component" value="Unassembled WGS sequence"/>
</dbReference>